<dbReference type="RefSeq" id="WP_012263688.1">
    <property type="nucleotide sequence ID" value="NC_010282.1"/>
</dbReference>
<geneLocation type="plasmid" evidence="1">
    <name>pFR12.5</name>
</geneLocation>
<keyword evidence="1" id="KW-0614">Plasmid</keyword>
<evidence type="ECO:0000313" key="1">
    <source>
        <dbReference type="EMBL" id="ABY68473.1"/>
    </source>
</evidence>
<accession>B0FXS4</accession>
<gene>
    <name evidence="1" type="ORF">pFR12.5_03</name>
</gene>
<sequence>MEIKLENLEELTQEEILEVDGGNWVKNLADFTAGYYKGWSNYYNDGPAPWE</sequence>
<proteinExistence type="predicted"/>
<dbReference type="EMBL" id="EU362918">
    <property type="protein sequence ID" value="ABY68473.1"/>
    <property type="molecule type" value="Genomic_DNA"/>
</dbReference>
<name>B0FXS4_BACTU</name>
<protein>
    <submittedName>
        <fullName evidence="1">Uncharacterized protein</fullName>
    </submittedName>
</protein>
<organism evidence="1">
    <name type="scientific">Bacillus thuringiensis</name>
    <dbReference type="NCBI Taxonomy" id="1428"/>
    <lineage>
        <taxon>Bacteria</taxon>
        <taxon>Bacillati</taxon>
        <taxon>Bacillota</taxon>
        <taxon>Bacilli</taxon>
        <taxon>Bacillales</taxon>
        <taxon>Bacillaceae</taxon>
        <taxon>Bacillus</taxon>
        <taxon>Bacillus cereus group</taxon>
    </lineage>
</organism>
<reference evidence="1" key="1">
    <citation type="journal article" date="2009" name="Plasmid">
        <title>Complete sequence of three plasmids from Bacillus thuringiensis INTA-FR7-4 environmental isolate and comparison with related plasmids from the Bacillus cereus group.</title>
        <authorList>
            <person name="Amadio A.F."/>
            <person name="Benintende G.B."/>
            <person name="Zandomeni R.O."/>
        </authorList>
    </citation>
    <scope>NUCLEOTIDE SEQUENCE</scope>
    <source>
        <strain evidence="1">INTA-FR7-4</strain>
        <plasmid evidence="1">pFR12.5</plasmid>
    </source>
</reference>
<dbReference type="AlphaFoldDB" id="B0FXS4"/>